<protein>
    <recommendedName>
        <fullName evidence="4">HTH hxlR-type domain-containing protein</fullName>
    </recommendedName>
</protein>
<evidence type="ECO:0000256" key="3">
    <source>
        <dbReference type="ARBA" id="ARBA00023163"/>
    </source>
</evidence>
<dbReference type="GO" id="GO:0003677">
    <property type="term" value="F:DNA binding"/>
    <property type="evidence" value="ECO:0007669"/>
    <property type="project" value="UniProtKB-KW"/>
</dbReference>
<evidence type="ECO:0000256" key="2">
    <source>
        <dbReference type="ARBA" id="ARBA00023125"/>
    </source>
</evidence>
<dbReference type="EMBL" id="CP022572">
    <property type="protein sequence ID" value="AZU64469.1"/>
    <property type="molecule type" value="Genomic_DNA"/>
</dbReference>
<dbReference type="InterPro" id="IPR036388">
    <property type="entry name" value="WH-like_DNA-bd_sf"/>
</dbReference>
<sequence>MNRNANEQKPTNESPCQTYRLAIEFIGKRWTGIIIYQLLEGPKRYHELLHTIDGISDRLLSERLKDLELEGLLRKRVIEEAPKKVEYELTPPGYEFIEVIKAIMNWAEKKEEYLKGGK</sequence>
<keyword evidence="6" id="KW-1185">Reference proteome</keyword>
<feature type="domain" description="HTH hxlR-type" evidence="4">
    <location>
        <begin position="16"/>
        <end position="115"/>
    </location>
</feature>
<dbReference type="PANTHER" id="PTHR33204">
    <property type="entry name" value="TRANSCRIPTIONAL REGULATOR, MARR FAMILY"/>
    <property type="match status" value="1"/>
</dbReference>
<dbReference type="InterPro" id="IPR002577">
    <property type="entry name" value="HTH_HxlR"/>
</dbReference>
<keyword evidence="2" id="KW-0238">DNA-binding</keyword>
<dbReference type="InterPro" id="IPR036390">
    <property type="entry name" value="WH_DNA-bd_sf"/>
</dbReference>
<evidence type="ECO:0000313" key="5">
    <source>
        <dbReference type="EMBL" id="AZU64469.1"/>
    </source>
</evidence>
<dbReference type="Gene3D" id="1.10.10.10">
    <property type="entry name" value="Winged helix-like DNA-binding domain superfamily/Winged helix DNA-binding domain"/>
    <property type="match status" value="1"/>
</dbReference>
<accession>A0A3Q9QVX2</accession>
<gene>
    <name evidence="5" type="ORF">CHR53_26370</name>
</gene>
<dbReference type="Pfam" id="PF01638">
    <property type="entry name" value="HxlR"/>
    <property type="match status" value="1"/>
</dbReference>
<dbReference type="PANTHER" id="PTHR33204:SF18">
    <property type="entry name" value="TRANSCRIPTIONAL REGULATORY PROTEIN"/>
    <property type="match status" value="1"/>
</dbReference>
<keyword evidence="1" id="KW-0805">Transcription regulation</keyword>
<organism evidence="5 6">
    <name type="scientific">Neobacillus mesonae</name>
    <dbReference type="NCBI Taxonomy" id="1193713"/>
    <lineage>
        <taxon>Bacteria</taxon>
        <taxon>Bacillati</taxon>
        <taxon>Bacillota</taxon>
        <taxon>Bacilli</taxon>
        <taxon>Bacillales</taxon>
        <taxon>Bacillaceae</taxon>
        <taxon>Neobacillus</taxon>
    </lineage>
</organism>
<evidence type="ECO:0000259" key="4">
    <source>
        <dbReference type="PROSITE" id="PS51118"/>
    </source>
</evidence>
<evidence type="ECO:0000313" key="6">
    <source>
        <dbReference type="Proteomes" id="UP000282892"/>
    </source>
</evidence>
<keyword evidence="3" id="KW-0804">Transcription</keyword>
<dbReference type="RefSeq" id="WP_127489223.1">
    <property type="nucleotide sequence ID" value="NZ_CP022572.1"/>
</dbReference>
<dbReference type="PROSITE" id="PS51118">
    <property type="entry name" value="HTH_HXLR"/>
    <property type="match status" value="1"/>
</dbReference>
<dbReference type="KEGG" id="nmk:CHR53_26370"/>
<dbReference type="STRING" id="1193713.GCA_001636315_02162"/>
<dbReference type="OrthoDB" id="9800966at2"/>
<reference evidence="5 6" key="1">
    <citation type="submission" date="2017-07" db="EMBL/GenBank/DDBJ databases">
        <title>The complete genome sequence of Bacillus mesonae strain H20-5, an efficient strain improving plant abiotic stress resistance.</title>
        <authorList>
            <person name="Kim S.Y."/>
            <person name="Song H."/>
            <person name="Sang M.K."/>
            <person name="Weon H.-Y."/>
            <person name="Song J."/>
        </authorList>
    </citation>
    <scope>NUCLEOTIDE SEQUENCE [LARGE SCALE GENOMIC DNA]</scope>
    <source>
        <strain evidence="5 6">H20-5</strain>
    </source>
</reference>
<dbReference type="Proteomes" id="UP000282892">
    <property type="component" value="Chromosome"/>
</dbReference>
<evidence type="ECO:0000256" key="1">
    <source>
        <dbReference type="ARBA" id="ARBA00023015"/>
    </source>
</evidence>
<name>A0A3Q9QVX2_9BACI</name>
<proteinExistence type="predicted"/>
<dbReference type="AlphaFoldDB" id="A0A3Q9QVX2"/>
<dbReference type="SUPFAM" id="SSF46785">
    <property type="entry name" value="Winged helix' DNA-binding domain"/>
    <property type="match status" value="1"/>
</dbReference>